<dbReference type="GO" id="GO:0016491">
    <property type="term" value="F:oxidoreductase activity"/>
    <property type="evidence" value="ECO:0007669"/>
    <property type="project" value="UniProtKB-KW"/>
</dbReference>
<dbReference type="InterPro" id="IPR011251">
    <property type="entry name" value="Luciferase-like_dom"/>
</dbReference>
<dbReference type="EMBL" id="JBHUOF010000003">
    <property type="protein sequence ID" value="MFD2798273.1"/>
    <property type="molecule type" value="Genomic_DNA"/>
</dbReference>
<keyword evidence="4" id="KW-0503">Monooxygenase</keyword>
<comment type="caution">
    <text evidence="6">The sequence shown here is derived from an EMBL/GenBank/DDBJ whole genome shotgun (WGS) entry which is preliminary data.</text>
</comment>
<evidence type="ECO:0000256" key="1">
    <source>
        <dbReference type="ARBA" id="ARBA00022630"/>
    </source>
</evidence>
<dbReference type="SUPFAM" id="SSF51679">
    <property type="entry name" value="Bacterial luciferase-like"/>
    <property type="match status" value="1"/>
</dbReference>
<evidence type="ECO:0000259" key="5">
    <source>
        <dbReference type="Pfam" id="PF00296"/>
    </source>
</evidence>
<keyword evidence="2" id="KW-0288">FMN</keyword>
<dbReference type="InterPro" id="IPR036661">
    <property type="entry name" value="Luciferase-like_sf"/>
</dbReference>
<keyword evidence="1" id="KW-0285">Flavoprotein</keyword>
<dbReference type="PANTHER" id="PTHR42847:SF4">
    <property type="entry name" value="ALKANESULFONATE MONOOXYGENASE-RELATED"/>
    <property type="match status" value="1"/>
</dbReference>
<keyword evidence="7" id="KW-1185">Reference proteome</keyword>
<dbReference type="InterPro" id="IPR050172">
    <property type="entry name" value="SsuD_RutA_monooxygenase"/>
</dbReference>
<dbReference type="EC" id="1.-.-.-" evidence="6"/>
<dbReference type="PANTHER" id="PTHR42847">
    <property type="entry name" value="ALKANESULFONATE MONOOXYGENASE"/>
    <property type="match status" value="1"/>
</dbReference>
<feature type="domain" description="Luciferase-like" evidence="5">
    <location>
        <begin position="15"/>
        <end position="286"/>
    </location>
</feature>
<protein>
    <submittedName>
        <fullName evidence="6">TIGR03619 family F420-dependent LLM class oxidoreductase</fullName>
        <ecNumber evidence="6">1.-.-.-</ecNumber>
    </submittedName>
</protein>
<dbReference type="Gene3D" id="3.20.20.30">
    <property type="entry name" value="Luciferase-like domain"/>
    <property type="match status" value="1"/>
</dbReference>
<evidence type="ECO:0000313" key="7">
    <source>
        <dbReference type="Proteomes" id="UP001597478"/>
    </source>
</evidence>
<evidence type="ECO:0000256" key="3">
    <source>
        <dbReference type="ARBA" id="ARBA00023002"/>
    </source>
</evidence>
<dbReference type="InterPro" id="IPR019921">
    <property type="entry name" value="Lucif-like_OxRdtase_Rv2161c"/>
</dbReference>
<gene>
    <name evidence="6" type="ORF">ACFS2C_02570</name>
</gene>
<accession>A0ABW5W2Y5</accession>
<dbReference type="Proteomes" id="UP001597478">
    <property type="component" value="Unassembled WGS sequence"/>
</dbReference>
<evidence type="ECO:0000313" key="6">
    <source>
        <dbReference type="EMBL" id="MFD2798273.1"/>
    </source>
</evidence>
<evidence type="ECO:0000256" key="2">
    <source>
        <dbReference type="ARBA" id="ARBA00022643"/>
    </source>
</evidence>
<dbReference type="RefSeq" id="WP_377383717.1">
    <property type="nucleotide sequence ID" value="NZ_JBHSAN010000001.1"/>
</dbReference>
<dbReference type="Pfam" id="PF00296">
    <property type="entry name" value="Bac_luciferase"/>
    <property type="match status" value="1"/>
</dbReference>
<name>A0ABW5W2Y5_9PSEU</name>
<dbReference type="NCBIfam" id="TIGR03619">
    <property type="entry name" value="F420_Rv2161c"/>
    <property type="match status" value="1"/>
</dbReference>
<proteinExistence type="predicted"/>
<keyword evidence="3 6" id="KW-0560">Oxidoreductase</keyword>
<organism evidence="6 7">
    <name type="scientific">Prauserella oleivorans</name>
    <dbReference type="NCBI Taxonomy" id="1478153"/>
    <lineage>
        <taxon>Bacteria</taxon>
        <taxon>Bacillati</taxon>
        <taxon>Actinomycetota</taxon>
        <taxon>Actinomycetes</taxon>
        <taxon>Pseudonocardiales</taxon>
        <taxon>Pseudonocardiaceae</taxon>
        <taxon>Prauserella</taxon>
    </lineage>
</organism>
<reference evidence="7" key="1">
    <citation type="journal article" date="2019" name="Int. J. Syst. Evol. Microbiol.">
        <title>The Global Catalogue of Microorganisms (GCM) 10K type strain sequencing project: providing services to taxonomists for standard genome sequencing and annotation.</title>
        <authorList>
            <consortium name="The Broad Institute Genomics Platform"/>
            <consortium name="The Broad Institute Genome Sequencing Center for Infectious Disease"/>
            <person name="Wu L."/>
            <person name="Ma J."/>
        </authorList>
    </citation>
    <scope>NUCLEOTIDE SEQUENCE [LARGE SCALE GENOMIC DNA]</scope>
    <source>
        <strain evidence="7">IBRC-M 10906</strain>
    </source>
</reference>
<evidence type="ECO:0000256" key="4">
    <source>
        <dbReference type="ARBA" id="ARBA00023033"/>
    </source>
</evidence>
<sequence>MDVGLVLPQLGPVTDMRVIKDVARLAEEMGFAHLWVQDHFLYALEQQGEYGGSAAAQPEVYQSVYAPLEVLAAVAAWTETIGLGTSVLVGGNHWPVQLANELATIDQLSQGRLTAVGLGVGWSHEEHRAVGVDPRTRGRRIDEFLEVLTKCWADDPVEHHGEFFDVPRSIVRPKPYQRPRPRLMSGMWSKKGLRRTALHYDLWNPGSMPISQAAAMLAEMNEMRPANLTPLNVVYRAALQSTAGKVLTVEEIADRTIEAAEAGFEAVIIETNFCSNITSRQDWLDTVTSLQPILDAAGKVT</sequence>